<reference evidence="1 2" key="1">
    <citation type="submission" date="2018-01" db="EMBL/GenBank/DDBJ databases">
        <title>Species boundaries and ecological features among Paraburkholderia terrae DSMZ17804T, P. hospita DSMZ17164T and P. caribensis DSMZ13236T.</title>
        <authorList>
            <person name="Pratama A.A."/>
        </authorList>
    </citation>
    <scope>NUCLEOTIDE SEQUENCE [LARGE SCALE GENOMIC DNA]</scope>
    <source>
        <strain evidence="1 2">DSM 17804</strain>
    </source>
</reference>
<evidence type="ECO:0000313" key="2">
    <source>
        <dbReference type="Proteomes" id="UP000243502"/>
    </source>
</evidence>
<sequence>MHNDIAQLKFSNAPADITAINKKIVKPERFTTSSGGGKALFHYLGNRVRLAFFASRHLEKSASARSTG</sequence>
<dbReference type="Proteomes" id="UP000243502">
    <property type="component" value="Chromosome 3"/>
</dbReference>
<protein>
    <submittedName>
        <fullName evidence="1">Uncharacterized protein</fullName>
    </submittedName>
</protein>
<gene>
    <name evidence="1" type="ORF">C2L65_34730</name>
</gene>
<dbReference type="AlphaFoldDB" id="A0A2I8EZ64"/>
<dbReference type="EMBL" id="CP026113">
    <property type="protein sequence ID" value="AUT64790.1"/>
    <property type="molecule type" value="Genomic_DNA"/>
</dbReference>
<name>A0A2I8EZ64_9BURK</name>
<dbReference type="KEGG" id="pter:C2L65_34730"/>
<accession>A0A2I8EZ64</accession>
<evidence type="ECO:0000313" key="1">
    <source>
        <dbReference type="EMBL" id="AUT64790.1"/>
    </source>
</evidence>
<proteinExistence type="predicted"/>
<organism evidence="1 2">
    <name type="scientific">Paraburkholderia terrae</name>
    <dbReference type="NCBI Taxonomy" id="311230"/>
    <lineage>
        <taxon>Bacteria</taxon>
        <taxon>Pseudomonadati</taxon>
        <taxon>Pseudomonadota</taxon>
        <taxon>Betaproteobacteria</taxon>
        <taxon>Burkholderiales</taxon>
        <taxon>Burkholderiaceae</taxon>
        <taxon>Paraburkholderia</taxon>
    </lineage>
</organism>